<feature type="binding site" evidence="12">
    <location>
        <position position="558"/>
    </location>
    <ligand>
        <name>Zn(2+)</name>
        <dbReference type="ChEBI" id="CHEBI:29105"/>
        <label>1</label>
    </ligand>
</feature>
<keyword evidence="4 12" id="KW-0547">Nucleotide-binding</keyword>
<comment type="similarity">
    <text evidence="12">Belongs to the helicase family. PriA subfamily.</text>
</comment>
<evidence type="ECO:0000256" key="6">
    <source>
        <dbReference type="ARBA" id="ARBA00022806"/>
    </source>
</evidence>
<feature type="binding site" evidence="12">
    <location>
        <position position="555"/>
    </location>
    <ligand>
        <name>Zn(2+)</name>
        <dbReference type="ChEBI" id="CHEBI:29105"/>
        <label>1</label>
    </ligand>
</feature>
<evidence type="ECO:0000256" key="1">
    <source>
        <dbReference type="ARBA" id="ARBA00022515"/>
    </source>
</evidence>
<evidence type="ECO:0000256" key="11">
    <source>
        <dbReference type="ARBA" id="ARBA00048988"/>
    </source>
</evidence>
<evidence type="ECO:0000256" key="3">
    <source>
        <dbReference type="ARBA" id="ARBA00022723"/>
    </source>
</evidence>
<dbReference type="PANTHER" id="PTHR30580">
    <property type="entry name" value="PRIMOSOMAL PROTEIN N"/>
    <property type="match status" value="1"/>
</dbReference>
<keyword evidence="10 12" id="KW-0413">Isomerase</keyword>
<reference evidence="15 16" key="1">
    <citation type="journal article" date="2014" name="Int. J. Syst. Evol. Microbiol.">
        <title>Complete genome sequence of Corynebacterium casei LMG S-19264T (=DSM 44701T), isolated from a smear-ripened cheese.</title>
        <authorList>
            <consortium name="US DOE Joint Genome Institute (JGI-PGF)"/>
            <person name="Walter F."/>
            <person name="Albersmeier A."/>
            <person name="Kalinowski J."/>
            <person name="Ruckert C."/>
        </authorList>
    </citation>
    <scope>NUCLEOTIDE SEQUENCE [LARGE SCALE GENOMIC DNA]</scope>
    <source>
        <strain evidence="15 16">KCTC 12866</strain>
    </source>
</reference>
<feature type="binding site" evidence="12">
    <location>
        <position position="567"/>
    </location>
    <ligand>
        <name>Zn(2+)</name>
        <dbReference type="ChEBI" id="CHEBI:29105"/>
        <label>2</label>
    </ligand>
</feature>
<dbReference type="EMBL" id="BMXF01000002">
    <property type="protein sequence ID" value="GHB68517.1"/>
    <property type="molecule type" value="Genomic_DNA"/>
</dbReference>
<dbReference type="InterPro" id="IPR041236">
    <property type="entry name" value="PriA_C"/>
</dbReference>
<keyword evidence="6 12" id="KW-0347">Helicase</keyword>
<name>A0A8J3G9Z7_9BACT</name>
<feature type="binding site" evidence="12">
    <location>
        <position position="598"/>
    </location>
    <ligand>
        <name>Zn(2+)</name>
        <dbReference type="ChEBI" id="CHEBI:29105"/>
        <label>1</label>
    </ligand>
</feature>
<dbReference type="InterPro" id="IPR014001">
    <property type="entry name" value="Helicase_ATP-bd"/>
</dbReference>
<dbReference type="PANTHER" id="PTHR30580:SF0">
    <property type="entry name" value="PRIMOSOMAL PROTEIN N"/>
    <property type="match status" value="1"/>
</dbReference>
<dbReference type="Pfam" id="PF18074">
    <property type="entry name" value="PriA_C"/>
    <property type="match status" value="1"/>
</dbReference>
<dbReference type="GO" id="GO:0006302">
    <property type="term" value="P:double-strand break repair"/>
    <property type="evidence" value="ECO:0007669"/>
    <property type="project" value="InterPro"/>
</dbReference>
<dbReference type="FunFam" id="3.40.1440.60:FF:000001">
    <property type="entry name" value="Primosomal protein N"/>
    <property type="match status" value="1"/>
</dbReference>
<sequence>MFLNLQHYPDTAVPTQMLVQNTLPFEEESTVFADLILPVPIPKLFTYRVSRAMSGLIKVGARVIVQFGKNRVITAVVGKLHHTPPANYQAKYVLELLDEEPLVMASQLELFRWMADYYLCTIGEVMNVALPSGLKITSQSKVQFNPDFDYAELLTEEEVGLLEEIKKHKSLSYDEVARLTEGVNVNAVIKSLVGKRAVILFEQVKEKYKPKISRKVRLTESYASAAGVNGLMKELERQPKQQEVLLRYLSFVPVQSNAGLNQKGLEKAAFTQDDNSSNSSLQTLLKNGVFEQFEVTVSRFADLPEAPAAVINLSESQQGAIRQIQDHFQDKEVVLLHGITGSGKTEVYIHMIKQALESGTQVLFLLPEIALTTQIVVRLRKVFGDKMGIYHSKFSDNERVEVWKGIIEGKFQFVVGVRSAVFLPFTNLGLIIVDEEHETSYKQFDPAPRYHARDVAVVMAYMHHGKVVLGSATPSLESYYHAQHGRYGLVEMFERYGDAALPEFLLVDIKEEKKSRKMKNEFSSVMLNYMQYNLEHNEQTILFQNRRGYSPYIQCEECDWIAQCNNCDVSLTYHMKVAELRCHYCGHKEQVPRTCPNCGSPKVKTMGFGTEKIEDELHLIYPNARVQRMDMDTTRAKNAYQQIIQDFENEQIDILVGTQMVSKGLDFGNVSVVGIFDADRMIHFPEFRASERAFQMLTQVSGRAGRRAGKPGKVLIQTHNPGQEILRWVIRNDYRTMYNTEISEREEYNYPPFSRLIKLIVKHTDRDTAQRAATTLAELLLTELGQSRVLGPEPPLVERVRNQYLFNILIKLEREKINFKAVKSFIQEKVTDILTDKTLKNVNVVVDVDSM</sequence>
<keyword evidence="1 12" id="KW-0639">Primosome</keyword>
<comment type="catalytic activity">
    <reaction evidence="12">
        <text>Couples ATP hydrolysis with the unwinding of duplex DNA by translocating in the 3'-5' direction.</text>
        <dbReference type="EC" id="5.6.2.4"/>
    </reaction>
</comment>
<dbReference type="Pfam" id="PF18319">
    <property type="entry name" value="Zn_ribbon_PriA"/>
    <property type="match status" value="1"/>
</dbReference>
<keyword evidence="2 12" id="KW-0235">DNA replication</keyword>
<dbReference type="GO" id="GO:0008270">
    <property type="term" value="F:zinc ion binding"/>
    <property type="evidence" value="ECO:0007669"/>
    <property type="project" value="UniProtKB-UniRule"/>
</dbReference>
<keyword evidence="8 12" id="KW-0067">ATP-binding</keyword>
<dbReference type="CDD" id="cd18804">
    <property type="entry name" value="SF2_C_priA"/>
    <property type="match status" value="1"/>
</dbReference>
<dbReference type="GO" id="GO:1990077">
    <property type="term" value="C:primosome complex"/>
    <property type="evidence" value="ECO:0007669"/>
    <property type="project" value="UniProtKB-UniRule"/>
</dbReference>
<dbReference type="GO" id="GO:0006310">
    <property type="term" value="P:DNA recombination"/>
    <property type="evidence" value="ECO:0007669"/>
    <property type="project" value="InterPro"/>
</dbReference>
<evidence type="ECO:0000313" key="16">
    <source>
        <dbReference type="Proteomes" id="UP000598271"/>
    </source>
</evidence>
<proteinExistence type="inferred from homology"/>
<dbReference type="EC" id="5.6.2.4" evidence="12"/>
<keyword evidence="16" id="KW-1185">Reference proteome</keyword>
<keyword evidence="3 12" id="KW-0479">Metal-binding</keyword>
<feature type="domain" description="Helicase ATP-binding" evidence="13">
    <location>
        <begin position="325"/>
        <end position="492"/>
    </location>
</feature>
<comment type="function">
    <text evidence="12">Initiates the restart of stalled replication forks, which reloads the replicative helicase on sites other than the origin of replication. Recognizes and binds to abandoned replication forks and remodels them to uncover a helicase loading site. Promotes assembly of the primosome at these replication forks.</text>
</comment>
<dbReference type="SUPFAM" id="SSF52540">
    <property type="entry name" value="P-loop containing nucleoside triphosphate hydrolases"/>
    <property type="match status" value="1"/>
</dbReference>
<comment type="catalytic activity">
    <reaction evidence="11 12">
        <text>ATP + H2O = ADP + phosphate + H(+)</text>
        <dbReference type="Rhea" id="RHEA:13065"/>
        <dbReference type="ChEBI" id="CHEBI:15377"/>
        <dbReference type="ChEBI" id="CHEBI:15378"/>
        <dbReference type="ChEBI" id="CHEBI:30616"/>
        <dbReference type="ChEBI" id="CHEBI:43474"/>
        <dbReference type="ChEBI" id="CHEBI:456216"/>
        <dbReference type="EC" id="5.6.2.4"/>
    </reaction>
</comment>
<evidence type="ECO:0000313" key="15">
    <source>
        <dbReference type="EMBL" id="GHB68517.1"/>
    </source>
</evidence>
<feature type="domain" description="Helicase C-terminal" evidence="14">
    <location>
        <begin position="590"/>
        <end position="748"/>
    </location>
</feature>
<dbReference type="GO" id="GO:0006269">
    <property type="term" value="P:DNA replication, synthesis of primer"/>
    <property type="evidence" value="ECO:0007669"/>
    <property type="project" value="UniProtKB-KW"/>
</dbReference>
<dbReference type="GO" id="GO:0043138">
    <property type="term" value="F:3'-5' DNA helicase activity"/>
    <property type="evidence" value="ECO:0007669"/>
    <property type="project" value="UniProtKB-EC"/>
</dbReference>
<organism evidence="15 16">
    <name type="scientific">Persicitalea jodogahamensis</name>
    <dbReference type="NCBI Taxonomy" id="402147"/>
    <lineage>
        <taxon>Bacteria</taxon>
        <taxon>Pseudomonadati</taxon>
        <taxon>Bacteroidota</taxon>
        <taxon>Cytophagia</taxon>
        <taxon>Cytophagales</taxon>
        <taxon>Spirosomataceae</taxon>
        <taxon>Persicitalea</taxon>
    </lineage>
</organism>
<evidence type="ECO:0000256" key="5">
    <source>
        <dbReference type="ARBA" id="ARBA00022801"/>
    </source>
</evidence>
<dbReference type="GO" id="GO:0005524">
    <property type="term" value="F:ATP binding"/>
    <property type="evidence" value="ECO:0007669"/>
    <property type="project" value="UniProtKB-UniRule"/>
</dbReference>
<evidence type="ECO:0000256" key="8">
    <source>
        <dbReference type="ARBA" id="ARBA00022840"/>
    </source>
</evidence>
<dbReference type="FunFam" id="3.40.50.300:FF:000489">
    <property type="entry name" value="Primosome assembly protein PriA"/>
    <property type="match status" value="1"/>
</dbReference>
<dbReference type="InterPro" id="IPR042115">
    <property type="entry name" value="PriA_3primeBD_sf"/>
</dbReference>
<keyword evidence="9 12" id="KW-0238">DNA-binding</keyword>
<evidence type="ECO:0000256" key="2">
    <source>
        <dbReference type="ARBA" id="ARBA00022705"/>
    </source>
</evidence>
<feature type="binding site" evidence="12">
    <location>
        <position position="585"/>
    </location>
    <ligand>
        <name>Zn(2+)</name>
        <dbReference type="ChEBI" id="CHEBI:29105"/>
        <label>2</label>
    </ligand>
</feature>
<evidence type="ECO:0000256" key="7">
    <source>
        <dbReference type="ARBA" id="ARBA00022833"/>
    </source>
</evidence>
<dbReference type="GO" id="GO:0006270">
    <property type="term" value="P:DNA replication initiation"/>
    <property type="evidence" value="ECO:0007669"/>
    <property type="project" value="TreeGrafter"/>
</dbReference>
<comment type="cofactor">
    <cofactor evidence="12">
        <name>Zn(2+)</name>
        <dbReference type="ChEBI" id="CHEBI:29105"/>
    </cofactor>
    <text evidence="12">Binds 2 zinc ions per subunit.</text>
</comment>
<keyword evidence="7 12" id="KW-0862">Zinc</keyword>
<dbReference type="Pfam" id="PF00271">
    <property type="entry name" value="Helicase_C"/>
    <property type="match status" value="1"/>
</dbReference>
<dbReference type="InterPro" id="IPR011545">
    <property type="entry name" value="DEAD/DEAH_box_helicase_dom"/>
</dbReference>
<gene>
    <name evidence="12 15" type="primary">priA</name>
    <name evidence="15" type="ORF">GCM10007390_22380</name>
</gene>
<dbReference type="GO" id="GO:0003677">
    <property type="term" value="F:DNA binding"/>
    <property type="evidence" value="ECO:0007669"/>
    <property type="project" value="UniProtKB-UniRule"/>
</dbReference>
<dbReference type="InterPro" id="IPR041222">
    <property type="entry name" value="PriA_3primeBD"/>
</dbReference>
<accession>A0A8J3G9Z7</accession>
<dbReference type="Gene3D" id="3.40.1440.60">
    <property type="entry name" value="PriA, 3(prime) DNA-binding domain"/>
    <property type="match status" value="1"/>
</dbReference>
<feature type="binding site" evidence="12">
    <location>
        <position position="595"/>
    </location>
    <ligand>
        <name>Zn(2+)</name>
        <dbReference type="ChEBI" id="CHEBI:29105"/>
        <label>1</label>
    </ligand>
</feature>
<evidence type="ECO:0000256" key="10">
    <source>
        <dbReference type="ARBA" id="ARBA00023235"/>
    </source>
</evidence>
<dbReference type="NCBIfam" id="TIGR00595">
    <property type="entry name" value="priA"/>
    <property type="match status" value="1"/>
</dbReference>
<dbReference type="GO" id="GO:0016787">
    <property type="term" value="F:hydrolase activity"/>
    <property type="evidence" value="ECO:0007669"/>
    <property type="project" value="UniProtKB-KW"/>
</dbReference>
<dbReference type="HAMAP" id="MF_00983">
    <property type="entry name" value="PriA"/>
    <property type="match status" value="1"/>
</dbReference>
<dbReference type="SMART" id="SM00490">
    <property type="entry name" value="HELICc"/>
    <property type="match status" value="1"/>
</dbReference>
<evidence type="ECO:0000259" key="13">
    <source>
        <dbReference type="PROSITE" id="PS51192"/>
    </source>
</evidence>
<keyword evidence="5 12" id="KW-0378">Hydrolase</keyword>
<dbReference type="PROSITE" id="PS51194">
    <property type="entry name" value="HELICASE_CTER"/>
    <property type="match status" value="1"/>
</dbReference>
<evidence type="ECO:0000256" key="12">
    <source>
        <dbReference type="HAMAP-Rule" id="MF_00983"/>
    </source>
</evidence>
<feature type="binding site" evidence="12">
    <location>
        <position position="582"/>
    </location>
    <ligand>
        <name>Zn(2+)</name>
        <dbReference type="ChEBI" id="CHEBI:29105"/>
        <label>2</label>
    </ligand>
</feature>
<evidence type="ECO:0000256" key="4">
    <source>
        <dbReference type="ARBA" id="ARBA00022741"/>
    </source>
</evidence>
<dbReference type="CDD" id="cd17929">
    <property type="entry name" value="DEXHc_priA"/>
    <property type="match status" value="1"/>
</dbReference>
<protein>
    <recommendedName>
        <fullName evidence="12">Replication restart protein PriA</fullName>
    </recommendedName>
    <alternativeName>
        <fullName evidence="12">ATP-dependent DNA helicase PriA</fullName>
        <ecNumber evidence="12">5.6.2.4</ecNumber>
    </alternativeName>
    <alternativeName>
        <fullName evidence="12">DNA 3'-5' helicase PriA</fullName>
    </alternativeName>
</protein>
<dbReference type="PROSITE" id="PS51192">
    <property type="entry name" value="HELICASE_ATP_BIND_1"/>
    <property type="match status" value="1"/>
</dbReference>
<dbReference type="InterPro" id="IPR027417">
    <property type="entry name" value="P-loop_NTPase"/>
</dbReference>
<feature type="binding site" evidence="12">
    <location>
        <position position="564"/>
    </location>
    <ligand>
        <name>Zn(2+)</name>
        <dbReference type="ChEBI" id="CHEBI:29105"/>
        <label>2</label>
    </ligand>
</feature>
<evidence type="ECO:0000259" key="14">
    <source>
        <dbReference type="PROSITE" id="PS51194"/>
    </source>
</evidence>
<dbReference type="Proteomes" id="UP000598271">
    <property type="component" value="Unassembled WGS sequence"/>
</dbReference>
<dbReference type="SMART" id="SM00487">
    <property type="entry name" value="DEXDc"/>
    <property type="match status" value="1"/>
</dbReference>
<comment type="caution">
    <text evidence="15">The sequence shown here is derived from an EMBL/GenBank/DDBJ whole genome shotgun (WGS) entry which is preliminary data.</text>
</comment>
<evidence type="ECO:0000256" key="9">
    <source>
        <dbReference type="ARBA" id="ARBA00023125"/>
    </source>
</evidence>
<dbReference type="InterPro" id="IPR005259">
    <property type="entry name" value="PriA"/>
</dbReference>
<dbReference type="Gene3D" id="3.40.50.300">
    <property type="entry name" value="P-loop containing nucleotide triphosphate hydrolases"/>
    <property type="match status" value="2"/>
</dbReference>
<comment type="subunit">
    <text evidence="12">Component of the replication restart primosome.</text>
</comment>
<dbReference type="InterPro" id="IPR001650">
    <property type="entry name" value="Helicase_C-like"/>
</dbReference>
<dbReference type="Pfam" id="PF17764">
    <property type="entry name" value="PriA_3primeBD"/>
    <property type="match status" value="1"/>
</dbReference>
<dbReference type="Pfam" id="PF00270">
    <property type="entry name" value="DEAD"/>
    <property type="match status" value="1"/>
</dbReference>
<dbReference type="AlphaFoldDB" id="A0A8J3G9Z7"/>
<dbReference type="InterPro" id="IPR040498">
    <property type="entry name" value="PriA_CRR"/>
</dbReference>